<dbReference type="AlphaFoldDB" id="A0A9P5P7U7"/>
<dbReference type="Proteomes" id="UP000772434">
    <property type="component" value="Unassembled WGS sequence"/>
</dbReference>
<protein>
    <submittedName>
        <fullName evidence="2">Uncharacterized protein</fullName>
    </submittedName>
</protein>
<evidence type="ECO:0000313" key="2">
    <source>
        <dbReference type="EMBL" id="KAF9039582.1"/>
    </source>
</evidence>
<feature type="region of interest" description="Disordered" evidence="1">
    <location>
        <begin position="52"/>
        <end position="86"/>
    </location>
</feature>
<name>A0A9P5P7U7_9AGAR</name>
<evidence type="ECO:0000313" key="3">
    <source>
        <dbReference type="Proteomes" id="UP000772434"/>
    </source>
</evidence>
<reference evidence="2" key="1">
    <citation type="submission" date="2020-11" db="EMBL/GenBank/DDBJ databases">
        <authorList>
            <consortium name="DOE Joint Genome Institute"/>
            <person name="Ahrendt S."/>
            <person name="Riley R."/>
            <person name="Andreopoulos W."/>
            <person name="Labutti K."/>
            <person name="Pangilinan J."/>
            <person name="Ruiz-Duenas F.J."/>
            <person name="Barrasa J.M."/>
            <person name="Sanchez-Garcia M."/>
            <person name="Camarero S."/>
            <person name="Miyauchi S."/>
            <person name="Serrano A."/>
            <person name="Linde D."/>
            <person name="Babiker R."/>
            <person name="Drula E."/>
            <person name="Ayuso-Fernandez I."/>
            <person name="Pacheco R."/>
            <person name="Padilla G."/>
            <person name="Ferreira P."/>
            <person name="Barriuso J."/>
            <person name="Kellner H."/>
            <person name="Castanera R."/>
            <person name="Alfaro M."/>
            <person name="Ramirez L."/>
            <person name="Pisabarro A.G."/>
            <person name="Kuo A."/>
            <person name="Tritt A."/>
            <person name="Lipzen A."/>
            <person name="He G."/>
            <person name="Yan M."/>
            <person name="Ng V."/>
            <person name="Cullen D."/>
            <person name="Martin F."/>
            <person name="Rosso M.-N."/>
            <person name="Henrissat B."/>
            <person name="Hibbett D."/>
            <person name="Martinez A.T."/>
            <person name="Grigoriev I.V."/>
        </authorList>
    </citation>
    <scope>NUCLEOTIDE SEQUENCE</scope>
    <source>
        <strain evidence="2">AH 40177</strain>
    </source>
</reference>
<evidence type="ECO:0000256" key="1">
    <source>
        <dbReference type="SAM" id="MobiDB-lite"/>
    </source>
</evidence>
<feature type="compositionally biased region" description="Basic and acidic residues" evidence="1">
    <location>
        <begin position="67"/>
        <end position="86"/>
    </location>
</feature>
<sequence>MPIQKMVLTLSHPFKRNHLDSHNSEPTEEQAAKIKKRKFKREWALKHYRERQGQAYRSKNAARMAKKRAEMSEEEKRAEKEKRKESAAKIAIYPYRRHCYTIGEGAGEHMEEPRLYF</sequence>
<proteinExistence type="predicted"/>
<dbReference type="EMBL" id="JADNRY010000567">
    <property type="protein sequence ID" value="KAF9039582.1"/>
    <property type="molecule type" value="Genomic_DNA"/>
</dbReference>
<accession>A0A9P5P7U7</accession>
<keyword evidence="3" id="KW-1185">Reference proteome</keyword>
<comment type="caution">
    <text evidence="2">The sequence shown here is derived from an EMBL/GenBank/DDBJ whole genome shotgun (WGS) entry which is preliminary data.</text>
</comment>
<feature type="region of interest" description="Disordered" evidence="1">
    <location>
        <begin position="1"/>
        <end position="36"/>
    </location>
</feature>
<organism evidence="2 3">
    <name type="scientific">Rhodocollybia butyracea</name>
    <dbReference type="NCBI Taxonomy" id="206335"/>
    <lineage>
        <taxon>Eukaryota</taxon>
        <taxon>Fungi</taxon>
        <taxon>Dikarya</taxon>
        <taxon>Basidiomycota</taxon>
        <taxon>Agaricomycotina</taxon>
        <taxon>Agaricomycetes</taxon>
        <taxon>Agaricomycetidae</taxon>
        <taxon>Agaricales</taxon>
        <taxon>Marasmiineae</taxon>
        <taxon>Omphalotaceae</taxon>
        <taxon>Rhodocollybia</taxon>
    </lineage>
</organism>
<gene>
    <name evidence="2" type="ORF">BDP27DRAFT_1374504</name>
</gene>